<dbReference type="GO" id="GO:0005634">
    <property type="term" value="C:nucleus"/>
    <property type="evidence" value="ECO:0007669"/>
    <property type="project" value="UniProtKB-SubCell"/>
</dbReference>
<evidence type="ECO:0000259" key="13">
    <source>
        <dbReference type="PROSITE" id="PS50868"/>
    </source>
</evidence>
<dbReference type="GO" id="GO:0046975">
    <property type="term" value="F:histone H3K36 methyltransferase activity"/>
    <property type="evidence" value="ECO:0007669"/>
    <property type="project" value="InterPro"/>
</dbReference>
<feature type="region of interest" description="Disordered" evidence="11">
    <location>
        <begin position="741"/>
        <end position="812"/>
    </location>
</feature>
<evidence type="ECO:0000256" key="4">
    <source>
        <dbReference type="ARBA" id="ARBA00022603"/>
    </source>
</evidence>
<feature type="domain" description="Post-SET" evidence="13">
    <location>
        <begin position="1175"/>
        <end position="1191"/>
    </location>
</feature>
<dbReference type="GO" id="GO:0008270">
    <property type="term" value="F:zinc ion binding"/>
    <property type="evidence" value="ECO:0007669"/>
    <property type="project" value="UniProtKB-KW"/>
</dbReference>
<reference evidence="16 17" key="1">
    <citation type="journal article" date="2018" name="Science">
        <title>The opium poppy genome and morphinan production.</title>
        <authorList>
            <person name="Guo L."/>
            <person name="Winzer T."/>
            <person name="Yang X."/>
            <person name="Li Y."/>
            <person name="Ning Z."/>
            <person name="He Z."/>
            <person name="Teodor R."/>
            <person name="Lu Y."/>
            <person name="Bowser T.A."/>
            <person name="Graham I.A."/>
            <person name="Ye K."/>
        </authorList>
    </citation>
    <scope>NUCLEOTIDE SEQUENCE [LARGE SCALE GENOMIC DNA]</scope>
    <source>
        <strain evidence="17">cv. HN1</strain>
        <tissue evidence="16">Leaves</tissue>
    </source>
</reference>
<evidence type="ECO:0000256" key="3">
    <source>
        <dbReference type="ARBA" id="ARBA00022454"/>
    </source>
</evidence>
<evidence type="ECO:0000256" key="6">
    <source>
        <dbReference type="ARBA" id="ARBA00022691"/>
    </source>
</evidence>
<dbReference type="EMBL" id="CM010719">
    <property type="protein sequence ID" value="RZC62565.1"/>
    <property type="molecule type" value="Genomic_DNA"/>
</dbReference>
<keyword evidence="17" id="KW-1185">Reference proteome</keyword>
<dbReference type="GO" id="GO:0005694">
    <property type="term" value="C:chromosome"/>
    <property type="evidence" value="ECO:0007669"/>
    <property type="project" value="UniProtKB-SubCell"/>
</dbReference>
<feature type="compositionally biased region" description="Basic and acidic residues" evidence="11">
    <location>
        <begin position="1347"/>
        <end position="1362"/>
    </location>
</feature>
<feature type="compositionally biased region" description="Low complexity" evidence="11">
    <location>
        <begin position="1580"/>
        <end position="1592"/>
    </location>
</feature>
<dbReference type="SUPFAM" id="SSF82199">
    <property type="entry name" value="SET domain"/>
    <property type="match status" value="1"/>
</dbReference>
<protein>
    <recommendedName>
        <fullName evidence="18">Histone-lysine N-methyltransferase</fullName>
    </recommendedName>
</protein>
<dbReference type="PROSITE" id="PS51215">
    <property type="entry name" value="AWS"/>
    <property type="match status" value="1"/>
</dbReference>
<feature type="compositionally biased region" description="Low complexity" evidence="11">
    <location>
        <begin position="1723"/>
        <end position="1744"/>
    </location>
</feature>
<feature type="region of interest" description="Disordered" evidence="11">
    <location>
        <begin position="480"/>
        <end position="529"/>
    </location>
</feature>
<dbReference type="InterPro" id="IPR001214">
    <property type="entry name" value="SET_dom"/>
</dbReference>
<dbReference type="Gramene" id="RZC62565">
    <property type="protein sequence ID" value="RZC62565"/>
    <property type="gene ID" value="C5167_024318"/>
</dbReference>
<keyword evidence="8" id="KW-0863">Zinc-finger</keyword>
<dbReference type="OMA" id="WHQEDIN"/>
<evidence type="ECO:0000256" key="5">
    <source>
        <dbReference type="ARBA" id="ARBA00022679"/>
    </source>
</evidence>
<dbReference type="Pfam" id="PF07496">
    <property type="entry name" value="zf-CW"/>
    <property type="match status" value="1"/>
</dbReference>
<accession>A0A4Y7JS84</accession>
<dbReference type="OrthoDB" id="422362at2759"/>
<dbReference type="PROSITE" id="PS50280">
    <property type="entry name" value="SET"/>
    <property type="match status" value="1"/>
</dbReference>
<keyword evidence="5" id="KW-0808">Transferase</keyword>
<dbReference type="SMART" id="SM00317">
    <property type="entry name" value="SET"/>
    <property type="match status" value="1"/>
</dbReference>
<feature type="region of interest" description="Disordered" evidence="11">
    <location>
        <begin position="1307"/>
        <end position="1384"/>
    </location>
</feature>
<feature type="compositionally biased region" description="Low complexity" evidence="11">
    <location>
        <begin position="1364"/>
        <end position="1384"/>
    </location>
</feature>
<evidence type="ECO:0000256" key="8">
    <source>
        <dbReference type="ARBA" id="ARBA00022771"/>
    </source>
</evidence>
<dbReference type="FunFam" id="3.30.40.100:FF:000006">
    <property type="entry name" value="Histone-lysine N-methyltransferase"/>
    <property type="match status" value="1"/>
</dbReference>
<evidence type="ECO:0000313" key="16">
    <source>
        <dbReference type="EMBL" id="RZC62565.1"/>
    </source>
</evidence>
<feature type="compositionally biased region" description="Basic and acidic residues" evidence="11">
    <location>
        <begin position="1945"/>
        <end position="1954"/>
    </location>
</feature>
<feature type="domain" description="AWS" evidence="15">
    <location>
        <begin position="998"/>
        <end position="1048"/>
    </location>
</feature>
<feature type="compositionally biased region" description="Polar residues" evidence="11">
    <location>
        <begin position="248"/>
        <end position="268"/>
    </location>
</feature>
<evidence type="ECO:0000256" key="1">
    <source>
        <dbReference type="ARBA" id="ARBA00004123"/>
    </source>
</evidence>
<dbReference type="InterPro" id="IPR003616">
    <property type="entry name" value="Post-SET_dom"/>
</dbReference>
<dbReference type="Pfam" id="PF17907">
    <property type="entry name" value="AWS"/>
    <property type="match status" value="1"/>
</dbReference>
<evidence type="ECO:0000259" key="14">
    <source>
        <dbReference type="PROSITE" id="PS51050"/>
    </source>
</evidence>
<keyword evidence="9" id="KW-0862">Zinc</keyword>
<organism evidence="16 17">
    <name type="scientific">Papaver somniferum</name>
    <name type="common">Opium poppy</name>
    <dbReference type="NCBI Taxonomy" id="3469"/>
    <lineage>
        <taxon>Eukaryota</taxon>
        <taxon>Viridiplantae</taxon>
        <taxon>Streptophyta</taxon>
        <taxon>Embryophyta</taxon>
        <taxon>Tracheophyta</taxon>
        <taxon>Spermatophyta</taxon>
        <taxon>Magnoliopsida</taxon>
        <taxon>Ranunculales</taxon>
        <taxon>Papaveraceae</taxon>
        <taxon>Papaveroideae</taxon>
        <taxon>Papaver</taxon>
    </lineage>
</organism>
<dbReference type="InterPro" id="IPR011124">
    <property type="entry name" value="Znf_CW"/>
</dbReference>
<evidence type="ECO:0000256" key="7">
    <source>
        <dbReference type="ARBA" id="ARBA00022723"/>
    </source>
</evidence>
<dbReference type="Gene3D" id="2.170.270.10">
    <property type="entry name" value="SET domain"/>
    <property type="match status" value="1"/>
</dbReference>
<keyword evidence="10" id="KW-0539">Nucleus</keyword>
<evidence type="ECO:0000259" key="12">
    <source>
        <dbReference type="PROSITE" id="PS50280"/>
    </source>
</evidence>
<evidence type="ECO:0000259" key="15">
    <source>
        <dbReference type="PROSITE" id="PS51215"/>
    </source>
</evidence>
<feature type="domain" description="SET" evidence="12">
    <location>
        <begin position="1050"/>
        <end position="1167"/>
    </location>
</feature>
<gene>
    <name evidence="16" type="ORF">C5167_024318</name>
</gene>
<feature type="compositionally biased region" description="Basic and acidic residues" evidence="11">
    <location>
        <begin position="1612"/>
        <end position="1625"/>
    </location>
</feature>
<name>A0A4Y7JS84_PAPSO</name>
<keyword evidence="3" id="KW-0158">Chromosome</keyword>
<feature type="region of interest" description="Disordered" evidence="11">
    <location>
        <begin position="1850"/>
        <end position="1874"/>
    </location>
</feature>
<feature type="region of interest" description="Disordered" evidence="11">
    <location>
        <begin position="1580"/>
        <end position="1660"/>
    </location>
</feature>
<dbReference type="Gene3D" id="3.30.40.100">
    <property type="match status" value="1"/>
</dbReference>
<evidence type="ECO:0000256" key="10">
    <source>
        <dbReference type="ARBA" id="ARBA00023242"/>
    </source>
</evidence>
<feature type="compositionally biased region" description="Polar residues" evidence="11">
    <location>
        <begin position="1924"/>
        <end position="1935"/>
    </location>
</feature>
<keyword evidence="6" id="KW-0949">S-adenosyl-L-methionine</keyword>
<dbReference type="InterPro" id="IPR050777">
    <property type="entry name" value="SET2_Histone-Lys_MeTrsfase"/>
</dbReference>
<comment type="subcellular location">
    <subcellularLocation>
        <location evidence="2">Chromosome</location>
    </subcellularLocation>
    <subcellularLocation>
        <location evidence="1">Nucleus</location>
    </subcellularLocation>
</comment>
<evidence type="ECO:0000256" key="9">
    <source>
        <dbReference type="ARBA" id="ARBA00022833"/>
    </source>
</evidence>
<dbReference type="Proteomes" id="UP000316621">
    <property type="component" value="Chromosome 5"/>
</dbReference>
<dbReference type="Pfam" id="PF00856">
    <property type="entry name" value="SET"/>
    <property type="match status" value="1"/>
</dbReference>
<dbReference type="GO" id="GO:0032259">
    <property type="term" value="P:methylation"/>
    <property type="evidence" value="ECO:0007669"/>
    <property type="project" value="UniProtKB-KW"/>
</dbReference>
<dbReference type="InterPro" id="IPR046341">
    <property type="entry name" value="SET_dom_sf"/>
</dbReference>
<dbReference type="InterPro" id="IPR006560">
    <property type="entry name" value="AWS_dom"/>
</dbReference>
<evidence type="ECO:0008006" key="18">
    <source>
        <dbReference type="Google" id="ProtNLM"/>
    </source>
</evidence>
<proteinExistence type="predicted"/>
<dbReference type="InterPro" id="IPR044437">
    <property type="entry name" value="SETD2/Set2_SET"/>
</dbReference>
<feature type="region of interest" description="Disordered" evidence="11">
    <location>
        <begin position="248"/>
        <end position="276"/>
    </location>
</feature>
<dbReference type="PROSITE" id="PS50868">
    <property type="entry name" value="POST_SET"/>
    <property type="match status" value="1"/>
</dbReference>
<sequence length="1971" mass="216425">MGCNGPRDMDDEPLSGLSSVSNCLFGVETTAPEEVGNVSKGCESDIVEHLSERVTESLDLDYDDTGDGDGDDMGFGEGMCSEEACLISNSFLDIEDRPAVFLSPGCSNAVTNVNSSVVQDVVSVSRDGQENRSWNNDLSLSVKILQDEACVSELCPEESSQVGQLCCLVGTQELLMGRKVFQHEGGIISTAQDKEMCFLKSPLNTSPSKCTQRCEQEDPKMFVPSGESEEKHYILPGSSIALTTQVSHTEEGNFNTSESPQSNRTQQNEYKDDEIFVPSDEADKVCKENVEERHNALPAESNGMTHLPDTQENNSCNLIEGPPNLASECAIEDSASLLLSQHLGVVSISSFNCSVTQNHQEIDSLADASACSLIDSTVQTFNEIKDTVEADFASTSTFTDIVHLSPQIRTQQSKSSDMIPRRKTARLRTLVNSIVPAKPIAISSEISRGKRSCPSKQARSSIWGTLGNIMDVFTEHDGLVKHEPEPEPQFNQMEKQRSNKRNNGQVGKRRKSSRAGGNSRTPRKAKSCVTTGRIRLKVKIEEEDRGQTSPNVVPPDVIESLESVPIVAGEISSKPVFSGEISELVNDVECKMAEIVHDTGADLENLVTFQGSSVQEFLHHGDKYTADLENSVTFRGASVESTGAHDISVGSTLSNCSWVSSQNKMETLVEAVDCRYTDPGTSPDSEVINLVQEDTAGTRESMLHDSVCIEACPGGSSIVSGPDELGERFKVETILQSFETSGGLFPTSKPAGLKLPKCPKSISGLSKRRSRAPDSARRAVGSTPPKQKGDSRKSVNKGKSKKEGTLSLAMSKGEIQLETDEGADIFPKMGNHSELQGLPELNSSNIMGAPSDAQAQEKPKIDNKIAPEDFSESSVSNAFDQQLLPSRNAWVLCDDCHKWRCIPAVLADSIEETNCQWTCKENMDKAFADCSIPQEKTNAEINAELDISDASCEEDVCNAQSTRKGVEAKKISDSKPASWTLIKTNSFLHRKRKTQVIDEIMVCHCKPPQDGQLGCGDECLNRLLNIECVHGTCPCGDLCSNQQFQKRKYAKFQWFRCGKKGFGLQLQQNVPEGAFLIEYVGEVLDVHSYEVRQKEYASRGQKHFYFMTLNGSEVIDACGKGNLGRFINHSCDPNCRTEKWMVNGEVCVGLFALRDLKKGEEVTFDYNYVRVFGAAAKRCKCGSSVCRGYIGGDPSNTEVVVQGDSDEEYPEPSMITEDSYYVDFVDENSDSSLADGAIVEHGECTVNASDTVCTSSIKQAEQSPEKGSVSVSSFEPLVSITAEGTAREFPPHGPGVLLQTQDTMFKSSLGFPSSQTQDATSSAPITQPLETSVTTKLISKSLSDSDPANKKQISERLEEKSNISKPQPVVKSSRPSVSVKKVKSNSSAVTSSKARFVANKPKKLLEATSSNRLEGVEDKLNELLDSDGGISKRKDATKGYLKLLLVTAASGDNVNGEAVQSTRDLSIILDALLKTKSRMVLADIISKNGLQMLHNVMKHNRRNFNKTPIIRKLLKALEYLAVKKILTIEQINRVPPRAEIESFRESILELTRHSDVQVHQIARNFRDTWIPRPTCTPRPNRRYGYPNRENGNLELHNGSSFNRTSVSRKRWHDNDGVKPMEDINSHLHIGSSDPATDGCRNNGANIRKRKSRWDQPEVNAKVPERTEVDENLKGKQKMELNAHHTDMELAGERNIPNGCYQSNLSQGDLVQEIHDDAPPGFPAPFSSSPTLVSNTSSSTASPSSFLRETNTDCGYCELVTGCIQSRYMSHLTVSYGIPLSFVEQLGTTEAGVLDSWVTAPSIPFHPFPPLPRFPREESNSLTSPSSTMKHNGGGCKEEVLREGNWHQEDINMTSTSGRARPPEGSATWGRGNNCKRMVDEPMRYSSAGSGNLGQRYFRQRKWNSNRRNGPPWSARRNNGMGWKESSNNSPRNGVQNLDLGNVENLHGDRGESENKNNASTVFQERPQYGYE</sequence>
<evidence type="ECO:0000256" key="2">
    <source>
        <dbReference type="ARBA" id="ARBA00004286"/>
    </source>
</evidence>
<keyword evidence="4" id="KW-0489">Methyltransferase</keyword>
<keyword evidence="7" id="KW-0479">Metal-binding</keyword>
<dbReference type="STRING" id="3469.A0A4Y7JS84"/>
<feature type="compositionally biased region" description="Polar residues" evidence="11">
    <location>
        <begin position="1307"/>
        <end position="1346"/>
    </location>
</feature>
<feature type="region of interest" description="Disordered" evidence="11">
    <location>
        <begin position="1715"/>
        <end position="1746"/>
    </location>
</feature>
<evidence type="ECO:0000313" key="17">
    <source>
        <dbReference type="Proteomes" id="UP000316621"/>
    </source>
</evidence>
<dbReference type="SMART" id="SM00570">
    <property type="entry name" value="AWS"/>
    <property type="match status" value="1"/>
</dbReference>
<dbReference type="PROSITE" id="PS51050">
    <property type="entry name" value="ZF_CW"/>
    <property type="match status" value="1"/>
</dbReference>
<dbReference type="CDD" id="cd19172">
    <property type="entry name" value="SET_SETD2"/>
    <property type="match status" value="1"/>
</dbReference>
<evidence type="ECO:0000256" key="11">
    <source>
        <dbReference type="SAM" id="MobiDB-lite"/>
    </source>
</evidence>
<dbReference type="PANTHER" id="PTHR22884">
    <property type="entry name" value="SET DOMAIN PROTEINS"/>
    <property type="match status" value="1"/>
</dbReference>
<feature type="domain" description="CW-type" evidence="14">
    <location>
        <begin position="884"/>
        <end position="938"/>
    </location>
</feature>
<feature type="region of interest" description="Disordered" evidence="11">
    <location>
        <begin position="1899"/>
        <end position="1971"/>
    </location>
</feature>
<dbReference type="FunFam" id="2.170.270.10:FF:000035">
    <property type="entry name" value="Histone-lysine N-methyltransferase"/>
    <property type="match status" value="1"/>
</dbReference>